<dbReference type="Gene3D" id="3.90.230.10">
    <property type="entry name" value="Creatinase/methionine aminopeptidase superfamily"/>
    <property type="match status" value="1"/>
</dbReference>
<feature type="binding site" evidence="7">
    <location>
        <position position="374"/>
    </location>
    <ligand>
        <name>Mn(2+)</name>
        <dbReference type="ChEBI" id="CHEBI:29035"/>
        <label>1</label>
    </ligand>
</feature>
<name>A0ABV7ZXA0_9GAMM</name>
<comment type="function">
    <text evidence="7">Splits dipeptides with a prolyl residue in the C-terminal position.</text>
</comment>
<evidence type="ECO:0000256" key="6">
    <source>
        <dbReference type="ARBA" id="ARBA00023211"/>
    </source>
</evidence>
<evidence type="ECO:0000256" key="2">
    <source>
        <dbReference type="ARBA" id="ARBA00022723"/>
    </source>
</evidence>
<dbReference type="Gene3D" id="3.40.350.10">
    <property type="entry name" value="Creatinase/prolidase N-terminal domain"/>
    <property type="match status" value="1"/>
</dbReference>
<dbReference type="Pfam" id="PF00557">
    <property type="entry name" value="Peptidase_M24"/>
    <property type="match status" value="1"/>
</dbReference>
<comment type="caution">
    <text evidence="10">The sequence shown here is derived from an EMBL/GenBank/DDBJ whole genome shotgun (WGS) entry which is preliminary data.</text>
</comment>
<dbReference type="InterPro" id="IPR001131">
    <property type="entry name" value="Peptidase_M24B_aminopep-P_CS"/>
</dbReference>
<feature type="domain" description="Peptidase M24" evidence="8">
    <location>
        <begin position="163"/>
        <end position="420"/>
    </location>
</feature>
<feature type="binding site" evidence="7">
    <location>
        <position position="249"/>
    </location>
    <ligand>
        <name>Mn(2+)</name>
        <dbReference type="ChEBI" id="CHEBI:29035"/>
        <label>1</label>
    </ligand>
</feature>
<evidence type="ECO:0000313" key="11">
    <source>
        <dbReference type="Proteomes" id="UP001595617"/>
    </source>
</evidence>
<dbReference type="NCBIfam" id="NF010133">
    <property type="entry name" value="PRK13607.1"/>
    <property type="match status" value="1"/>
</dbReference>
<comment type="similarity">
    <text evidence="7">Belongs to the peptidase M24B family. Bacterial-type prolidase subfamily.</text>
</comment>
<dbReference type="PANTHER" id="PTHR43226:SF8">
    <property type="entry name" value="XAA-PRO DIPEPTIDASE"/>
    <property type="match status" value="1"/>
</dbReference>
<dbReference type="InterPro" id="IPR036005">
    <property type="entry name" value="Creatinase/aminopeptidase-like"/>
</dbReference>
<feature type="binding site" evidence="7">
    <location>
        <position position="249"/>
    </location>
    <ligand>
        <name>Mn(2+)</name>
        <dbReference type="ChEBI" id="CHEBI:29035"/>
        <label>2</label>
    </ligand>
</feature>
<dbReference type="InterPro" id="IPR000994">
    <property type="entry name" value="Pept_M24"/>
</dbReference>
<keyword evidence="11" id="KW-1185">Reference proteome</keyword>
<comment type="cofactor">
    <cofactor evidence="7">
        <name>Mn(2+)</name>
        <dbReference type="ChEBI" id="CHEBI:29035"/>
    </cofactor>
    <text evidence="7">Binds 2 manganese ions per subunit.</text>
</comment>
<reference evidence="11" key="1">
    <citation type="journal article" date="2019" name="Int. J. Syst. Evol. Microbiol.">
        <title>The Global Catalogue of Microorganisms (GCM) 10K type strain sequencing project: providing services to taxonomists for standard genome sequencing and annotation.</title>
        <authorList>
            <consortium name="The Broad Institute Genomics Platform"/>
            <consortium name="The Broad Institute Genome Sequencing Center for Infectious Disease"/>
            <person name="Wu L."/>
            <person name="Ma J."/>
        </authorList>
    </citation>
    <scope>NUCLEOTIDE SEQUENCE [LARGE SCALE GENOMIC DNA]</scope>
    <source>
        <strain evidence="11">IBRC 10765</strain>
    </source>
</reference>
<dbReference type="InterPro" id="IPR052433">
    <property type="entry name" value="X-Pro_dipept-like"/>
</dbReference>
<organism evidence="10 11">
    <name type="scientific">Saccharospirillum mangrovi</name>
    <dbReference type="NCBI Taxonomy" id="2161747"/>
    <lineage>
        <taxon>Bacteria</taxon>
        <taxon>Pseudomonadati</taxon>
        <taxon>Pseudomonadota</taxon>
        <taxon>Gammaproteobacteria</taxon>
        <taxon>Oceanospirillales</taxon>
        <taxon>Saccharospirillaceae</taxon>
        <taxon>Saccharospirillum</taxon>
    </lineage>
</organism>
<keyword evidence="5 7" id="KW-0482">Metalloprotease</keyword>
<dbReference type="Pfam" id="PF21216">
    <property type="entry name" value="PepQ_N"/>
    <property type="match status" value="1"/>
</dbReference>
<dbReference type="InterPro" id="IPR048819">
    <property type="entry name" value="PepQ_N"/>
</dbReference>
<evidence type="ECO:0000256" key="3">
    <source>
        <dbReference type="ARBA" id="ARBA00022801"/>
    </source>
</evidence>
<protein>
    <recommendedName>
        <fullName evidence="7">Xaa-Pro dipeptidase</fullName>
        <shortName evidence="7">X-Pro dipeptidase</shortName>
        <ecNumber evidence="7">3.4.13.9</ecNumber>
    </recommendedName>
    <alternativeName>
        <fullName evidence="7">Imidodipeptidase</fullName>
    </alternativeName>
    <alternativeName>
        <fullName evidence="7">Proline dipeptidase</fullName>
        <shortName evidence="7">Prolidase</shortName>
    </alternativeName>
</protein>
<evidence type="ECO:0000259" key="9">
    <source>
        <dbReference type="Pfam" id="PF21216"/>
    </source>
</evidence>
<gene>
    <name evidence="7 10" type="primary">pepQ</name>
    <name evidence="10" type="ORF">ACFOOG_09900</name>
</gene>
<feature type="binding site" evidence="7">
    <location>
        <position position="238"/>
    </location>
    <ligand>
        <name>Mn(2+)</name>
        <dbReference type="ChEBI" id="CHEBI:29035"/>
        <label>2</label>
    </ligand>
</feature>
<keyword evidence="2 7" id="KW-0479">Metal-binding</keyword>
<dbReference type="PANTHER" id="PTHR43226">
    <property type="entry name" value="XAA-PRO AMINOPEPTIDASE 3"/>
    <property type="match status" value="1"/>
</dbReference>
<evidence type="ECO:0000256" key="7">
    <source>
        <dbReference type="HAMAP-Rule" id="MF_01279"/>
    </source>
</evidence>
<feature type="domain" description="Xaa-Pro dipeptidase N-terminal" evidence="9">
    <location>
        <begin position="3"/>
        <end position="149"/>
    </location>
</feature>
<dbReference type="Proteomes" id="UP001595617">
    <property type="component" value="Unassembled WGS sequence"/>
</dbReference>
<feature type="binding site" evidence="7">
    <location>
        <position position="413"/>
    </location>
    <ligand>
        <name>Mn(2+)</name>
        <dbReference type="ChEBI" id="CHEBI:29035"/>
        <label>1</label>
    </ligand>
</feature>
<evidence type="ECO:0000256" key="4">
    <source>
        <dbReference type="ARBA" id="ARBA00022997"/>
    </source>
</evidence>
<keyword evidence="6 7" id="KW-0464">Manganese</keyword>
<evidence type="ECO:0000256" key="5">
    <source>
        <dbReference type="ARBA" id="ARBA00023049"/>
    </source>
</evidence>
<accession>A0ABV7ZXA0</accession>
<sequence>MQQYANHLDTLRVRYQTALSANGYDQVIINAGQLTYYADDDHAHPFHPYPFAQQWLPYRLVPNTFVVISLHDKPRLIWPAQEDFWHVSPQEPQGEWTEHWRITGAMTLKDWLPSLSGNIAWLGPVPTELNQLAPQIAVNPSGMKSTLAYQRAYKTPYEVQWLIEASERGVAGHRAAKQAFYEGLSELEIYRAFLTASGQREIDEPYPGIVGVNASAAVLHYEHKSPRRPDSARTLLIDAGAQANGYASDITRTYTTSDGLFGALLADMDVLQRNLVAGATVGTAFPELHTRALQGVADILRQHKLCTLSVDEQMAKRIPQVFYPHGLGHLLGLQVHDLTGHQIDIMGTVQKPTEEAPFLRLTRTLETDMVLTIEPGLYFIPMLLKHMTDTHHQHGCDLTLIEQLMPFGGIRIEDNILVTAQGPRNLTREAFVDSAG</sequence>
<dbReference type="EMBL" id="JBHRYR010000003">
    <property type="protein sequence ID" value="MFC3853143.1"/>
    <property type="molecule type" value="Genomic_DNA"/>
</dbReference>
<evidence type="ECO:0000313" key="10">
    <source>
        <dbReference type="EMBL" id="MFC3853143.1"/>
    </source>
</evidence>
<dbReference type="EC" id="3.4.13.9" evidence="7"/>
<dbReference type="InterPro" id="IPR029149">
    <property type="entry name" value="Creatin/AminoP/Spt16_N"/>
</dbReference>
<proteinExistence type="inferred from homology"/>
<keyword evidence="4 7" id="KW-0224">Dipeptidase</keyword>
<comment type="catalytic activity">
    <reaction evidence="7">
        <text>Xaa-L-Pro dipeptide + H2O = an L-alpha-amino acid + L-proline</text>
        <dbReference type="Rhea" id="RHEA:76407"/>
        <dbReference type="ChEBI" id="CHEBI:15377"/>
        <dbReference type="ChEBI" id="CHEBI:59869"/>
        <dbReference type="ChEBI" id="CHEBI:60039"/>
        <dbReference type="ChEBI" id="CHEBI:195196"/>
        <dbReference type="EC" id="3.4.13.9"/>
    </reaction>
</comment>
<dbReference type="InterPro" id="IPR022846">
    <property type="entry name" value="X_Pro_dipept"/>
</dbReference>
<dbReference type="RefSeq" id="WP_380696015.1">
    <property type="nucleotide sequence ID" value="NZ_JBHRYR010000003.1"/>
</dbReference>
<evidence type="ECO:0000259" key="8">
    <source>
        <dbReference type="Pfam" id="PF00557"/>
    </source>
</evidence>
<keyword evidence="3 7" id="KW-0378">Hydrolase</keyword>
<dbReference type="SUPFAM" id="SSF55920">
    <property type="entry name" value="Creatinase/aminopeptidase"/>
    <property type="match status" value="1"/>
</dbReference>
<evidence type="ECO:0000256" key="1">
    <source>
        <dbReference type="ARBA" id="ARBA00022670"/>
    </source>
</evidence>
<feature type="binding site" evidence="7">
    <location>
        <position position="413"/>
    </location>
    <ligand>
        <name>Mn(2+)</name>
        <dbReference type="ChEBI" id="CHEBI:29035"/>
        <label>2</label>
    </ligand>
</feature>
<dbReference type="PROSITE" id="PS00491">
    <property type="entry name" value="PROLINE_PEPTIDASE"/>
    <property type="match status" value="1"/>
</dbReference>
<dbReference type="GO" id="GO:0102009">
    <property type="term" value="F:proline dipeptidase activity"/>
    <property type="evidence" value="ECO:0007669"/>
    <property type="project" value="UniProtKB-EC"/>
</dbReference>
<dbReference type="HAMAP" id="MF_01279">
    <property type="entry name" value="X_Pro_dipeptid"/>
    <property type="match status" value="1"/>
</dbReference>
<keyword evidence="1 7" id="KW-0645">Protease</keyword>
<feature type="binding site" evidence="7">
    <location>
        <position position="329"/>
    </location>
    <ligand>
        <name>Mn(2+)</name>
        <dbReference type="ChEBI" id="CHEBI:29035"/>
        <label>1</label>
    </ligand>
</feature>